<proteinExistence type="predicted"/>
<evidence type="ECO:0000313" key="3">
    <source>
        <dbReference type="Proteomes" id="UP000838756"/>
    </source>
</evidence>
<dbReference type="AlphaFoldDB" id="A0A8S4S9W1"/>
<feature type="region of interest" description="Disordered" evidence="1">
    <location>
        <begin position="1"/>
        <end position="40"/>
    </location>
</feature>
<dbReference type="EMBL" id="CAKXAJ010026065">
    <property type="protein sequence ID" value="CAH2253883.1"/>
    <property type="molecule type" value="Genomic_DNA"/>
</dbReference>
<keyword evidence="3" id="KW-1185">Reference proteome</keyword>
<dbReference type="Proteomes" id="UP000838756">
    <property type="component" value="Unassembled WGS sequence"/>
</dbReference>
<evidence type="ECO:0000256" key="1">
    <source>
        <dbReference type="SAM" id="MobiDB-lite"/>
    </source>
</evidence>
<dbReference type="OrthoDB" id="7466345at2759"/>
<name>A0A8S4S9W1_9NEOP</name>
<evidence type="ECO:0000313" key="2">
    <source>
        <dbReference type="EMBL" id="CAH2253883.1"/>
    </source>
</evidence>
<gene>
    <name evidence="2" type="primary">jg22190</name>
    <name evidence="2" type="ORF">PAEG_LOCUS22574</name>
</gene>
<comment type="caution">
    <text evidence="2">The sequence shown here is derived from an EMBL/GenBank/DDBJ whole genome shotgun (WGS) entry which is preliminary data.</text>
</comment>
<organism evidence="2 3">
    <name type="scientific">Pararge aegeria aegeria</name>
    <dbReference type="NCBI Taxonomy" id="348720"/>
    <lineage>
        <taxon>Eukaryota</taxon>
        <taxon>Metazoa</taxon>
        <taxon>Ecdysozoa</taxon>
        <taxon>Arthropoda</taxon>
        <taxon>Hexapoda</taxon>
        <taxon>Insecta</taxon>
        <taxon>Pterygota</taxon>
        <taxon>Neoptera</taxon>
        <taxon>Endopterygota</taxon>
        <taxon>Lepidoptera</taxon>
        <taxon>Glossata</taxon>
        <taxon>Ditrysia</taxon>
        <taxon>Papilionoidea</taxon>
        <taxon>Nymphalidae</taxon>
        <taxon>Satyrinae</taxon>
        <taxon>Satyrini</taxon>
        <taxon>Parargina</taxon>
        <taxon>Pararge</taxon>
    </lineage>
</organism>
<sequence>MDVWVPRSWSGNPAPVNTALGDPKPGRQTTSSESRGAAGYKRSKIVEFGTPYKRPISSSGRQSVDLMMMMMMMRICLSERIQ</sequence>
<reference evidence="2" key="1">
    <citation type="submission" date="2022-03" db="EMBL/GenBank/DDBJ databases">
        <authorList>
            <person name="Lindestad O."/>
        </authorList>
    </citation>
    <scope>NUCLEOTIDE SEQUENCE</scope>
</reference>
<accession>A0A8S4S9W1</accession>
<protein>
    <submittedName>
        <fullName evidence="2">Jg22190 protein</fullName>
    </submittedName>
</protein>